<evidence type="ECO:0000313" key="3">
    <source>
        <dbReference type="EMBL" id="MBM3223247.1"/>
    </source>
</evidence>
<dbReference type="InterPro" id="IPR036291">
    <property type="entry name" value="NAD(P)-bd_dom_sf"/>
</dbReference>
<organism evidence="3 4">
    <name type="scientific">Tectimicrobiota bacterium</name>
    <dbReference type="NCBI Taxonomy" id="2528274"/>
    <lineage>
        <taxon>Bacteria</taxon>
        <taxon>Pseudomonadati</taxon>
        <taxon>Nitrospinota/Tectimicrobiota group</taxon>
        <taxon>Candidatus Tectimicrobiota</taxon>
    </lineage>
</organism>
<comment type="caution">
    <text evidence="3">The sequence shown here is derived from an EMBL/GenBank/DDBJ whole genome shotgun (WGS) entry which is preliminary data.</text>
</comment>
<proteinExistence type="inferred from homology"/>
<dbReference type="EMBL" id="VGLS01000116">
    <property type="protein sequence ID" value="MBM3223247.1"/>
    <property type="molecule type" value="Genomic_DNA"/>
</dbReference>
<dbReference type="Pfam" id="PF00106">
    <property type="entry name" value="adh_short"/>
    <property type="match status" value="1"/>
</dbReference>
<comment type="similarity">
    <text evidence="1">Belongs to the short-chain dehydrogenases/reductases (SDR) family.</text>
</comment>
<dbReference type="CDD" id="cd05233">
    <property type="entry name" value="SDR_c"/>
    <property type="match status" value="1"/>
</dbReference>
<dbReference type="PRINTS" id="PR00081">
    <property type="entry name" value="GDHRDH"/>
</dbReference>
<dbReference type="GO" id="GO:0016491">
    <property type="term" value="F:oxidoreductase activity"/>
    <property type="evidence" value="ECO:0007669"/>
    <property type="project" value="UniProtKB-KW"/>
</dbReference>
<dbReference type="Proteomes" id="UP000712673">
    <property type="component" value="Unassembled WGS sequence"/>
</dbReference>
<sequence length="240" mass="25511">MKRRYALVTAGAQGLGLAITRHLAAQHYTVLVHYYSSQAAAESLQADIAAAGGEAICLQADLACAAARERLMQEVAATTSALHVLVNNLGWYLMERLPHITLEQWEQAIALNCTATFHLTQLALPLLEAATPPGRVINLGDSACDRIEAHVMATPYHIAKLGVHVLTRSYAQLLMPKGITINMISPGFLENSVGSPPQRLPAGHPGRFSDILGALDYLLSEAASAVSGTNLLASGAWNLG</sequence>
<dbReference type="SUPFAM" id="SSF51735">
    <property type="entry name" value="NAD(P)-binding Rossmann-fold domains"/>
    <property type="match status" value="1"/>
</dbReference>
<name>A0A937VYF7_UNCTE</name>
<dbReference type="PANTHER" id="PTHR43639">
    <property type="entry name" value="OXIDOREDUCTASE, SHORT-CHAIN DEHYDROGENASE/REDUCTASE FAMILY (AFU_ORTHOLOGUE AFUA_5G02870)"/>
    <property type="match status" value="1"/>
</dbReference>
<evidence type="ECO:0000256" key="1">
    <source>
        <dbReference type="ARBA" id="ARBA00006484"/>
    </source>
</evidence>
<dbReference type="InterPro" id="IPR002347">
    <property type="entry name" value="SDR_fam"/>
</dbReference>
<dbReference type="PANTHER" id="PTHR43639:SF1">
    <property type="entry name" value="SHORT-CHAIN DEHYDROGENASE_REDUCTASE FAMILY PROTEIN"/>
    <property type="match status" value="1"/>
</dbReference>
<evidence type="ECO:0000256" key="2">
    <source>
        <dbReference type="ARBA" id="ARBA00023002"/>
    </source>
</evidence>
<evidence type="ECO:0000313" key="4">
    <source>
        <dbReference type="Proteomes" id="UP000712673"/>
    </source>
</evidence>
<gene>
    <name evidence="3" type="ORF">FJZ47_05505</name>
</gene>
<protein>
    <submittedName>
        <fullName evidence="3">SDR family NAD(P)-dependent oxidoreductase</fullName>
    </submittedName>
</protein>
<dbReference type="Gene3D" id="3.40.50.720">
    <property type="entry name" value="NAD(P)-binding Rossmann-like Domain"/>
    <property type="match status" value="1"/>
</dbReference>
<reference evidence="3" key="1">
    <citation type="submission" date="2019-03" db="EMBL/GenBank/DDBJ databases">
        <title>Lake Tanganyika Metagenome-Assembled Genomes (MAGs).</title>
        <authorList>
            <person name="Tran P."/>
        </authorList>
    </citation>
    <scope>NUCLEOTIDE SEQUENCE</scope>
    <source>
        <strain evidence="3">K_DeepCast_65m_m2_066</strain>
    </source>
</reference>
<accession>A0A937VYF7</accession>
<dbReference type="AlphaFoldDB" id="A0A937VYF7"/>
<keyword evidence="2" id="KW-0560">Oxidoreductase</keyword>